<evidence type="ECO:0000259" key="1">
    <source>
        <dbReference type="Pfam" id="PF13588"/>
    </source>
</evidence>
<sequence length="149" mass="17680">MTGLNLPSFDFHIKKNNDKYLIFDNIRKKYITLTPEEWVRQHFVCFLTKYKSYPAGRLGNEISLVLNGRKRRCDTIVYDKNGKPLVIIEYKAPEIILTQEVFDQIIRYNIALKVKYLMVSNGLNHYCCKLDYETMQPVFLPDIPFYDEL</sequence>
<keyword evidence="3" id="KW-1185">Reference proteome</keyword>
<name>A0ABT1MHM0_9BACT</name>
<evidence type="ECO:0000313" key="3">
    <source>
        <dbReference type="Proteomes" id="UP001205603"/>
    </source>
</evidence>
<organism evidence="2 3">
    <name type="scientific">Coprobacter tertius</name>
    <dbReference type="NCBI Taxonomy" id="2944915"/>
    <lineage>
        <taxon>Bacteria</taxon>
        <taxon>Pseudomonadati</taxon>
        <taxon>Bacteroidota</taxon>
        <taxon>Bacteroidia</taxon>
        <taxon>Bacteroidales</taxon>
        <taxon>Barnesiellaceae</taxon>
        <taxon>Coprobacter</taxon>
    </lineage>
</organism>
<accession>A0ABT1MHM0</accession>
<evidence type="ECO:0000313" key="2">
    <source>
        <dbReference type="EMBL" id="MCP9612110.1"/>
    </source>
</evidence>
<proteinExistence type="predicted"/>
<reference evidence="2 3" key="1">
    <citation type="submission" date="2022-07" db="EMBL/GenBank/DDBJ databases">
        <title>Fecal culturing of patients with breast cancer.</title>
        <authorList>
            <person name="Teng N.M.Y."/>
            <person name="Kiu R."/>
            <person name="Evans R."/>
            <person name="Baker D.J."/>
            <person name="Zenner C."/>
            <person name="Robinson S.D."/>
            <person name="Hall L.J."/>
        </authorList>
    </citation>
    <scope>NUCLEOTIDE SEQUENCE [LARGE SCALE GENOMIC DNA]</scope>
    <source>
        <strain evidence="2 3">LH1063</strain>
    </source>
</reference>
<feature type="domain" description="Type I restriction enzyme R protein N-terminal" evidence="1">
    <location>
        <begin position="35"/>
        <end position="144"/>
    </location>
</feature>
<dbReference type="EMBL" id="JANDHW010000007">
    <property type="protein sequence ID" value="MCP9612110.1"/>
    <property type="molecule type" value="Genomic_DNA"/>
</dbReference>
<dbReference type="Proteomes" id="UP001205603">
    <property type="component" value="Unassembled WGS sequence"/>
</dbReference>
<dbReference type="InterPro" id="IPR029464">
    <property type="entry name" value="HSDR_N"/>
</dbReference>
<dbReference type="Gene3D" id="3.90.1570.30">
    <property type="match status" value="1"/>
</dbReference>
<protein>
    <submittedName>
        <fullName evidence="2">Type I restriction enzyme HsdR N-terminal domain-containing protein</fullName>
    </submittedName>
</protein>
<dbReference type="Pfam" id="PF13588">
    <property type="entry name" value="HSDR_N_2"/>
    <property type="match status" value="1"/>
</dbReference>
<dbReference type="RefSeq" id="WP_255027359.1">
    <property type="nucleotide sequence ID" value="NZ_JANDHW010000007.1"/>
</dbReference>
<gene>
    <name evidence="2" type="ORF">NMU02_08410</name>
</gene>
<comment type="caution">
    <text evidence="2">The sequence shown here is derived from an EMBL/GenBank/DDBJ whole genome shotgun (WGS) entry which is preliminary data.</text>
</comment>